<keyword evidence="3" id="KW-1185">Reference proteome</keyword>
<name>A0A2I1PD97_9MICO</name>
<dbReference type="CDD" id="cd00756">
    <property type="entry name" value="MoaE"/>
    <property type="match status" value="1"/>
</dbReference>
<reference evidence="2 3" key="1">
    <citation type="submission" date="2017-12" db="EMBL/GenBank/DDBJ databases">
        <title>Phylogenetic diversity of female urinary microbiome.</title>
        <authorList>
            <person name="Thomas-White K."/>
            <person name="Wolfe A.J."/>
        </authorList>
    </citation>
    <scope>NUCLEOTIDE SEQUENCE [LARGE SCALE GENOMIC DNA]</scope>
    <source>
        <strain evidence="2 3">UMB1298</strain>
    </source>
</reference>
<dbReference type="Gene3D" id="3.90.1170.40">
    <property type="entry name" value="Molybdopterin biosynthesis MoaE subunit"/>
    <property type="match status" value="1"/>
</dbReference>
<dbReference type="InterPro" id="IPR003448">
    <property type="entry name" value="Mopterin_biosynth_MoaE"/>
</dbReference>
<dbReference type="PANTHER" id="PTHR23404">
    <property type="entry name" value="MOLYBDOPTERIN SYNTHASE RELATED"/>
    <property type="match status" value="1"/>
</dbReference>
<dbReference type="Pfam" id="PF02391">
    <property type="entry name" value="MoaE"/>
    <property type="match status" value="1"/>
</dbReference>
<comment type="caution">
    <text evidence="2">The sequence shown here is derived from an EMBL/GenBank/DDBJ whole genome shotgun (WGS) entry which is preliminary data.</text>
</comment>
<dbReference type="RefSeq" id="WP_101849074.1">
    <property type="nucleotide sequence ID" value="NZ_PKIZ01000002.1"/>
</dbReference>
<dbReference type="OrthoDB" id="9794429at2"/>
<dbReference type="AlphaFoldDB" id="A0A2I1PD97"/>
<dbReference type="GO" id="GO:0006777">
    <property type="term" value="P:Mo-molybdopterin cofactor biosynthetic process"/>
    <property type="evidence" value="ECO:0007669"/>
    <property type="project" value="InterPro"/>
</dbReference>
<dbReference type="EMBL" id="PKIZ01000002">
    <property type="protein sequence ID" value="PKZ42613.1"/>
    <property type="molecule type" value="Genomic_DNA"/>
</dbReference>
<gene>
    <name evidence="2" type="ORF">CYJ76_01725</name>
</gene>
<feature type="region of interest" description="Disordered" evidence="1">
    <location>
        <begin position="151"/>
        <end position="173"/>
    </location>
</feature>
<sequence length="173" mass="17828">MSDPAIVHTAVTDEPLDADALEAAVLDPAHGAVTRFVGRVRDHDPEAAGEVVALDYSSHPDAPAVLRRITAEVLREHDAGGVTRVAVAHRTGHLEVGDVAIVVAVASAHRAPTFAVCSALVEAVKAGLPVWKHQHEADGRAVWSGLGLDARDAPLDDAPPTEGSRAGAAEGSS</sequence>
<dbReference type="InterPro" id="IPR036563">
    <property type="entry name" value="MoaE_sf"/>
</dbReference>
<dbReference type="SUPFAM" id="SSF54690">
    <property type="entry name" value="Molybdopterin synthase subunit MoaE"/>
    <property type="match status" value="1"/>
</dbReference>
<dbReference type="Proteomes" id="UP000234206">
    <property type="component" value="Unassembled WGS sequence"/>
</dbReference>
<accession>A0A2I1PD97</accession>
<evidence type="ECO:0000313" key="3">
    <source>
        <dbReference type="Proteomes" id="UP000234206"/>
    </source>
</evidence>
<evidence type="ECO:0000256" key="1">
    <source>
        <dbReference type="SAM" id="MobiDB-lite"/>
    </source>
</evidence>
<proteinExistence type="predicted"/>
<protein>
    <submittedName>
        <fullName evidence="2">Molybdenum cofactor biosynthesis protein MoaE</fullName>
    </submittedName>
</protein>
<evidence type="ECO:0000313" key="2">
    <source>
        <dbReference type="EMBL" id="PKZ42613.1"/>
    </source>
</evidence>
<organism evidence="2 3">
    <name type="scientific">Kytococcus schroeteri</name>
    <dbReference type="NCBI Taxonomy" id="138300"/>
    <lineage>
        <taxon>Bacteria</taxon>
        <taxon>Bacillati</taxon>
        <taxon>Actinomycetota</taxon>
        <taxon>Actinomycetes</taxon>
        <taxon>Micrococcales</taxon>
        <taxon>Kytococcaceae</taxon>
        <taxon>Kytococcus</taxon>
    </lineage>
</organism>